<dbReference type="Proteomes" id="UP000738359">
    <property type="component" value="Unassembled WGS sequence"/>
</dbReference>
<evidence type="ECO:0000256" key="1">
    <source>
        <dbReference type="SAM" id="Phobius"/>
    </source>
</evidence>
<sequence>MYLDQTESAFVFTVLRLCLQTASVYLLTAIAARALNLTCLEHINTGVLSQLAYILRPRLPSPTKHHTERLLVLLILIISIALTWFPTLLSRLCPVQPTYIPKNAEVVPMPYRINNVAQLVPGHTNTIDMLSAMEFNVKNTIFHQYNAEPLAPVSCSVASPVLSYGVNIPCPSANMSLIIGNYNLTLGGGWPLLNTSHNAEMSRPYANGASNDIPFTVAILPSYTAMTVYNTIAAVFFDNVEVVTVTLQGLRSVEGCLAQVGLDRVCARHGIGYLSVENKGLVVIERRLRFQSMASQLTHCDAVTMPWQQQQCRRITDKNGHFTDAGDLFFHLRESRGVQRSRPIDQGIRWDFFWVRSTEPFVDDMTVFMESMSVDITVTVFAQPPLNPMVPASAELFETTAVGTTEAHMNGTFFDSSKEFTAEDRQNLINFVIQALPLYAGGVVVLRAQLLAALPDWVVVLVAILIVAGLAAGYWIGRKTDPLVSRPLSEIVAEAVSISDKKKKSKLLKRKVAQLDVRWPDPEVDFDEMGSPRVFANNQMLVLRRQETHFCAQSIELDEDGFKHVALN</sequence>
<feature type="transmembrane region" description="Helical" evidence="1">
    <location>
        <begin position="457"/>
        <end position="476"/>
    </location>
</feature>
<comment type="caution">
    <text evidence="2">The sequence shown here is derived from an EMBL/GenBank/DDBJ whole genome shotgun (WGS) entry which is preliminary data.</text>
</comment>
<organism evidence="2 3">
    <name type="scientific">Mortierella alpina</name>
    <name type="common">Oleaginous fungus</name>
    <name type="synonym">Mortierella renispora</name>
    <dbReference type="NCBI Taxonomy" id="64518"/>
    <lineage>
        <taxon>Eukaryota</taxon>
        <taxon>Fungi</taxon>
        <taxon>Fungi incertae sedis</taxon>
        <taxon>Mucoromycota</taxon>
        <taxon>Mortierellomycotina</taxon>
        <taxon>Mortierellomycetes</taxon>
        <taxon>Mortierellales</taxon>
        <taxon>Mortierellaceae</taxon>
        <taxon>Mortierella</taxon>
    </lineage>
</organism>
<dbReference type="OrthoDB" id="2441760at2759"/>
<evidence type="ECO:0000313" key="2">
    <source>
        <dbReference type="EMBL" id="KAF9964856.1"/>
    </source>
</evidence>
<dbReference type="AlphaFoldDB" id="A0A9P6M415"/>
<keyword evidence="1" id="KW-0472">Membrane</keyword>
<keyword evidence="1" id="KW-1133">Transmembrane helix</keyword>
<gene>
    <name evidence="2" type="ORF">BGZ70_005814</name>
</gene>
<feature type="transmembrane region" description="Helical" evidence="1">
    <location>
        <begin position="428"/>
        <end position="451"/>
    </location>
</feature>
<reference evidence="2" key="1">
    <citation type="journal article" date="2020" name="Fungal Divers.">
        <title>Resolving the Mortierellaceae phylogeny through synthesis of multi-gene phylogenetics and phylogenomics.</title>
        <authorList>
            <person name="Vandepol N."/>
            <person name="Liber J."/>
            <person name="Desiro A."/>
            <person name="Na H."/>
            <person name="Kennedy M."/>
            <person name="Barry K."/>
            <person name="Grigoriev I.V."/>
            <person name="Miller A.N."/>
            <person name="O'Donnell K."/>
            <person name="Stajich J.E."/>
            <person name="Bonito G."/>
        </authorList>
    </citation>
    <scope>NUCLEOTIDE SEQUENCE</scope>
    <source>
        <strain evidence="2">CK1249</strain>
    </source>
</reference>
<proteinExistence type="predicted"/>
<protein>
    <submittedName>
        <fullName evidence="2">Uncharacterized protein</fullName>
    </submittedName>
</protein>
<feature type="transmembrane region" description="Helical" evidence="1">
    <location>
        <begin position="70"/>
        <end position="89"/>
    </location>
</feature>
<dbReference type="EMBL" id="JAAAHY010000314">
    <property type="protein sequence ID" value="KAF9964856.1"/>
    <property type="molecule type" value="Genomic_DNA"/>
</dbReference>
<keyword evidence="3" id="KW-1185">Reference proteome</keyword>
<evidence type="ECO:0000313" key="3">
    <source>
        <dbReference type="Proteomes" id="UP000738359"/>
    </source>
</evidence>
<accession>A0A9P6M415</accession>
<keyword evidence="1" id="KW-0812">Transmembrane</keyword>
<name>A0A9P6M415_MORAP</name>